<dbReference type="SUPFAM" id="SSF51735">
    <property type="entry name" value="NAD(P)-binding Rossmann-fold domains"/>
    <property type="match status" value="1"/>
</dbReference>
<evidence type="ECO:0000313" key="5">
    <source>
        <dbReference type="EMBL" id="OAP55259.1"/>
    </source>
</evidence>
<dbReference type="Gene3D" id="3.40.50.720">
    <property type="entry name" value="NAD(P)-binding Rossmann-like Domain"/>
    <property type="match status" value="1"/>
</dbReference>
<organism evidence="5 6">
    <name type="scientific">Fonsecaea erecta</name>
    <dbReference type="NCBI Taxonomy" id="1367422"/>
    <lineage>
        <taxon>Eukaryota</taxon>
        <taxon>Fungi</taxon>
        <taxon>Dikarya</taxon>
        <taxon>Ascomycota</taxon>
        <taxon>Pezizomycotina</taxon>
        <taxon>Eurotiomycetes</taxon>
        <taxon>Chaetothyriomycetidae</taxon>
        <taxon>Chaetothyriales</taxon>
        <taxon>Herpotrichiellaceae</taxon>
        <taxon>Fonsecaea</taxon>
    </lineage>
</organism>
<dbReference type="STRING" id="1367422.A0A178Z666"/>
<dbReference type="GO" id="GO:0050664">
    <property type="term" value="F:oxidoreductase activity, acting on NAD(P)H, oxygen as acceptor"/>
    <property type="evidence" value="ECO:0007669"/>
    <property type="project" value="TreeGrafter"/>
</dbReference>
<dbReference type="InterPro" id="IPR002347">
    <property type="entry name" value="SDR_fam"/>
</dbReference>
<comment type="caution">
    <text evidence="5">The sequence shown here is derived from an EMBL/GenBank/DDBJ whole genome shotgun (WGS) entry which is preliminary data.</text>
</comment>
<keyword evidence="6" id="KW-1185">Reference proteome</keyword>
<dbReference type="GeneID" id="30014400"/>
<dbReference type="Pfam" id="PF13561">
    <property type="entry name" value="adh_short_C2"/>
    <property type="match status" value="1"/>
</dbReference>
<dbReference type="InterPro" id="IPR020904">
    <property type="entry name" value="Sc_DH/Rdtase_CS"/>
</dbReference>
<dbReference type="PANTHER" id="PTHR43008">
    <property type="entry name" value="BENZIL REDUCTASE"/>
    <property type="match status" value="1"/>
</dbReference>
<proteinExistence type="inferred from homology"/>
<dbReference type="AlphaFoldDB" id="A0A178Z666"/>
<accession>A0A178Z666</accession>
<keyword evidence="3" id="KW-0560">Oxidoreductase</keyword>
<sequence length="266" mass="28625">MGSVQVPPKPVLQKFLLTNKTVVVTGGGRGLGLSFARSLAEVGANIVAIDIHDEPDEEFEELSTFNVKAVYHKCDVRDHEMLRQTIDLAAKQFGSIDGCITAAGIMTNKPFMEHTPQDLRDSYAVNLIGTFSAAQICAEHMIKQKTGGNIICISSTAGHRGLAPQTATAYVCSKHAVIGLVKQAAGELAKHNIRMNSISPGPFLTKMLRSVMEKDPTQEERFAKSNILNRMALPEELGGAIVYLMSEASSFVTGNDFNIDGGSGCQ</sequence>
<dbReference type="OrthoDB" id="417891at2759"/>
<dbReference type="SMART" id="SM00822">
    <property type="entry name" value="PKS_KR"/>
    <property type="match status" value="1"/>
</dbReference>
<protein>
    <recommendedName>
        <fullName evidence="4">Ketoreductase domain-containing protein</fullName>
    </recommendedName>
</protein>
<dbReference type="InterPro" id="IPR057326">
    <property type="entry name" value="KR_dom"/>
</dbReference>
<dbReference type="InterPro" id="IPR036291">
    <property type="entry name" value="NAD(P)-bd_dom_sf"/>
</dbReference>
<evidence type="ECO:0000313" key="6">
    <source>
        <dbReference type="Proteomes" id="UP000078343"/>
    </source>
</evidence>
<dbReference type="GO" id="GO:0016616">
    <property type="term" value="F:oxidoreductase activity, acting on the CH-OH group of donors, NAD or NADP as acceptor"/>
    <property type="evidence" value="ECO:0007669"/>
    <property type="project" value="UniProtKB-ARBA"/>
</dbReference>
<dbReference type="Proteomes" id="UP000078343">
    <property type="component" value="Unassembled WGS sequence"/>
</dbReference>
<reference evidence="5 6" key="1">
    <citation type="submission" date="2016-04" db="EMBL/GenBank/DDBJ databases">
        <title>Draft genome of Fonsecaea erecta CBS 125763.</title>
        <authorList>
            <person name="Weiss V.A."/>
            <person name="Vicente V.A."/>
            <person name="Raittz R.T."/>
            <person name="Moreno L.F."/>
            <person name="De Souza E.M."/>
            <person name="Pedrosa F.O."/>
            <person name="Steffens M.B."/>
            <person name="Faoro H."/>
            <person name="Tadra-Sfeir M.Z."/>
            <person name="Najafzadeh M.J."/>
            <person name="Felipe M.S."/>
            <person name="Teixeira M."/>
            <person name="Sun J."/>
            <person name="Xi L."/>
            <person name="Gomes R."/>
            <person name="De Azevedo C.M."/>
            <person name="Salgado C.G."/>
            <person name="Da Silva M.B."/>
            <person name="Nascimento M.F."/>
            <person name="Queiroz-Telles F."/>
            <person name="Attili D.S."/>
            <person name="Gorbushina A."/>
        </authorList>
    </citation>
    <scope>NUCLEOTIDE SEQUENCE [LARGE SCALE GENOMIC DNA]</scope>
    <source>
        <strain evidence="5 6">CBS 125763</strain>
    </source>
</reference>
<dbReference type="FunFam" id="3.40.50.720:FF:000084">
    <property type="entry name" value="Short-chain dehydrogenase reductase"/>
    <property type="match status" value="1"/>
</dbReference>
<feature type="domain" description="Ketoreductase" evidence="4">
    <location>
        <begin position="20"/>
        <end position="191"/>
    </location>
</feature>
<evidence type="ECO:0000256" key="3">
    <source>
        <dbReference type="ARBA" id="ARBA00023002"/>
    </source>
</evidence>
<gene>
    <name evidence="5" type="ORF">AYL99_10232</name>
</gene>
<dbReference type="PANTHER" id="PTHR43008:SF4">
    <property type="entry name" value="CHAIN DEHYDROGENASE, PUTATIVE (AFU_ORTHOLOGUE AFUA_4G08710)-RELATED"/>
    <property type="match status" value="1"/>
</dbReference>
<keyword evidence="2" id="KW-0521">NADP</keyword>
<dbReference type="PRINTS" id="PR00081">
    <property type="entry name" value="GDHRDH"/>
</dbReference>
<evidence type="ECO:0000259" key="4">
    <source>
        <dbReference type="SMART" id="SM00822"/>
    </source>
</evidence>
<dbReference type="PROSITE" id="PS00061">
    <property type="entry name" value="ADH_SHORT"/>
    <property type="match status" value="1"/>
</dbReference>
<comment type="similarity">
    <text evidence="1">Belongs to the short-chain dehydrogenases/reductases (SDR) family.</text>
</comment>
<name>A0A178Z666_9EURO</name>
<evidence type="ECO:0000256" key="2">
    <source>
        <dbReference type="ARBA" id="ARBA00022857"/>
    </source>
</evidence>
<dbReference type="EMBL" id="LVYI01000011">
    <property type="protein sequence ID" value="OAP55259.1"/>
    <property type="molecule type" value="Genomic_DNA"/>
</dbReference>
<evidence type="ECO:0000256" key="1">
    <source>
        <dbReference type="ARBA" id="ARBA00006484"/>
    </source>
</evidence>
<dbReference type="RefSeq" id="XP_018688626.1">
    <property type="nucleotide sequence ID" value="XM_018841738.1"/>
</dbReference>